<dbReference type="Proteomes" id="UP001302812">
    <property type="component" value="Unassembled WGS sequence"/>
</dbReference>
<dbReference type="InterPro" id="IPR037679">
    <property type="entry name" value="Apc5"/>
</dbReference>
<feature type="domain" description="Anaphase-promoting complex subunit 5" evidence="8">
    <location>
        <begin position="280"/>
        <end position="369"/>
    </location>
</feature>
<keyword evidence="7" id="KW-0732">Signal</keyword>
<keyword evidence="4" id="KW-0498">Mitosis</keyword>
<dbReference type="GO" id="GO:0045842">
    <property type="term" value="P:positive regulation of mitotic metaphase/anaphase transition"/>
    <property type="evidence" value="ECO:0007669"/>
    <property type="project" value="TreeGrafter"/>
</dbReference>
<dbReference type="GO" id="GO:0005680">
    <property type="term" value="C:anaphase-promoting complex"/>
    <property type="evidence" value="ECO:0007669"/>
    <property type="project" value="InterPro"/>
</dbReference>
<keyword evidence="5" id="KW-0833">Ubl conjugation pathway</keyword>
<dbReference type="EMBL" id="MU853332">
    <property type="protein sequence ID" value="KAK4117597.1"/>
    <property type="molecule type" value="Genomic_DNA"/>
</dbReference>
<evidence type="ECO:0000256" key="3">
    <source>
        <dbReference type="ARBA" id="ARBA00022618"/>
    </source>
</evidence>
<dbReference type="RefSeq" id="XP_064675167.1">
    <property type="nucleotide sequence ID" value="XM_064812869.1"/>
</dbReference>
<evidence type="ECO:0000259" key="8">
    <source>
        <dbReference type="Pfam" id="PF12862"/>
    </source>
</evidence>
<evidence type="ECO:0000256" key="1">
    <source>
        <dbReference type="ARBA" id="ARBA00007450"/>
    </source>
</evidence>
<evidence type="ECO:0000256" key="7">
    <source>
        <dbReference type="SAM" id="SignalP"/>
    </source>
</evidence>
<reference evidence="9" key="2">
    <citation type="submission" date="2023-05" db="EMBL/GenBank/DDBJ databases">
        <authorList>
            <consortium name="Lawrence Berkeley National Laboratory"/>
            <person name="Steindorff A."/>
            <person name="Hensen N."/>
            <person name="Bonometti L."/>
            <person name="Westerberg I."/>
            <person name="Brannstrom I.O."/>
            <person name="Guillou S."/>
            <person name="Cros-Aarteil S."/>
            <person name="Calhoun S."/>
            <person name="Haridas S."/>
            <person name="Kuo A."/>
            <person name="Mondo S."/>
            <person name="Pangilinan J."/>
            <person name="Riley R."/>
            <person name="Labutti K."/>
            <person name="Andreopoulos B."/>
            <person name="Lipzen A."/>
            <person name="Chen C."/>
            <person name="Yanf M."/>
            <person name="Daum C."/>
            <person name="Ng V."/>
            <person name="Clum A."/>
            <person name="Ohm R."/>
            <person name="Martin F."/>
            <person name="Silar P."/>
            <person name="Natvig D."/>
            <person name="Lalanne C."/>
            <person name="Gautier V."/>
            <person name="Ament-Velasquez S.L."/>
            <person name="Kruys A."/>
            <person name="Hutchinson M.I."/>
            <person name="Powell A.J."/>
            <person name="Barry K."/>
            <person name="Miller A.N."/>
            <person name="Grigoriev I.V."/>
            <person name="Debuchy R."/>
            <person name="Gladieux P."/>
            <person name="Thoren M.H."/>
            <person name="Johannesson H."/>
        </authorList>
    </citation>
    <scope>NUCLEOTIDE SEQUENCE</scope>
    <source>
        <strain evidence="9">CBS 508.74</strain>
    </source>
</reference>
<dbReference type="GO" id="GO:0031145">
    <property type="term" value="P:anaphase-promoting complex-dependent catabolic process"/>
    <property type="evidence" value="ECO:0007669"/>
    <property type="project" value="TreeGrafter"/>
</dbReference>
<proteinExistence type="inferred from homology"/>
<evidence type="ECO:0000313" key="9">
    <source>
        <dbReference type="EMBL" id="KAK4117597.1"/>
    </source>
</evidence>
<dbReference type="GO" id="GO:0051301">
    <property type="term" value="P:cell division"/>
    <property type="evidence" value="ECO:0007669"/>
    <property type="project" value="UniProtKB-KW"/>
</dbReference>
<keyword evidence="6" id="KW-0131">Cell cycle</keyword>
<evidence type="ECO:0000256" key="6">
    <source>
        <dbReference type="ARBA" id="ARBA00023306"/>
    </source>
</evidence>
<dbReference type="Pfam" id="PF12862">
    <property type="entry name" value="ANAPC5"/>
    <property type="match status" value="1"/>
</dbReference>
<feature type="chain" id="PRO_5042885408" description="Anaphase-promoting complex subunit 5" evidence="7">
    <location>
        <begin position="23"/>
        <end position="796"/>
    </location>
</feature>
<evidence type="ECO:0000256" key="4">
    <source>
        <dbReference type="ARBA" id="ARBA00022776"/>
    </source>
</evidence>
<dbReference type="PANTHER" id="PTHR12830">
    <property type="entry name" value="ANAPHASE-PROMOTING COMPLEX SUBUNIT 5"/>
    <property type="match status" value="1"/>
</dbReference>
<protein>
    <recommendedName>
        <fullName evidence="2">Anaphase-promoting complex subunit 5</fullName>
    </recommendedName>
</protein>
<name>A0AAN6TNC4_9PEZI</name>
<evidence type="ECO:0000256" key="2">
    <source>
        <dbReference type="ARBA" id="ARBA00016066"/>
    </source>
</evidence>
<sequence>MSRYLAPAKVGLLALIELYVQGAVPNDALIPVINFLTSNILDHDLTGPSASTAARWKKADDIIKLTLSIHHFEQVLSPFAAADRLPGRRLWDRFLEKLWGIDSLHALHEFFRRLPNLLMRTKAELREMAERGEEPPSGVLLSRNSPLGAFIRRLDHEFSILQFDHASELWVTFVKYRQPTAAYWRRRNPHFNRLSFDSVLLAGEHEWGPQTDELAVAAYGNTLLLEDQDTSPPVSTDDIERLLEFQITLVQKYGNRVPPDIRDRFQSLLKSSRIVPSLSHYLHFSESWRSGDLPASFDYLHRYFDYTMQNRDRLFYQYALMNLAIVQSDFGCHKEALATMLEAVSTARENRDTSCLNFALNWFFHFSKAHPDLVRELEDNSMLGSGKESLSFLRAKAKETGMGQLWSSSLLAEAKLGLSDGESVSTALEHMVRSSQILVGRNIRSMMGAQLSLAITLWDRLGLAAMSAMTCEVFLRCYQPDSVFSDELQVICRLAGLLAGKGKYKEAFEKLDSIDSNSLRSAKSKQYWHIYRELITLRRSLYYNNLDAAESLLFQLLQSGPEDVDPDLLVIIDTLHIEALTRRQEFDAAFAKIERLIAELREDRRDIALRVRLLLAKAHLFDRVGRPEKGFSIAVRAASIAWRARLLPLLWQAVGALAHILISALGEFAAAADLLLAVLPRCLEADVAFAAGTLYALLADAWVGLAGETKARKGLASSHHRGGKTLAGDDDRDGLLARAQEALDAALGCFSAAEDIEKRCEVMAKKATLYKAQGDHLRAEECADKYLAMRQEGRVL</sequence>
<keyword evidence="3" id="KW-0132">Cell division</keyword>
<dbReference type="GeneID" id="89936994"/>
<dbReference type="AlphaFoldDB" id="A0AAN6TNC4"/>
<comment type="caution">
    <text evidence="9">The sequence shown here is derived from an EMBL/GenBank/DDBJ whole genome shotgun (WGS) entry which is preliminary data.</text>
</comment>
<dbReference type="InterPro" id="IPR026000">
    <property type="entry name" value="Apc5_dom"/>
</dbReference>
<dbReference type="GO" id="GO:0070979">
    <property type="term" value="P:protein K11-linked ubiquitination"/>
    <property type="evidence" value="ECO:0007669"/>
    <property type="project" value="TreeGrafter"/>
</dbReference>
<organism evidence="9 10">
    <name type="scientific">Canariomyces notabilis</name>
    <dbReference type="NCBI Taxonomy" id="2074819"/>
    <lineage>
        <taxon>Eukaryota</taxon>
        <taxon>Fungi</taxon>
        <taxon>Dikarya</taxon>
        <taxon>Ascomycota</taxon>
        <taxon>Pezizomycotina</taxon>
        <taxon>Sordariomycetes</taxon>
        <taxon>Sordariomycetidae</taxon>
        <taxon>Sordariales</taxon>
        <taxon>Chaetomiaceae</taxon>
        <taxon>Canariomyces</taxon>
    </lineage>
</organism>
<evidence type="ECO:0000256" key="5">
    <source>
        <dbReference type="ARBA" id="ARBA00022786"/>
    </source>
</evidence>
<reference evidence="9" key="1">
    <citation type="journal article" date="2023" name="Mol. Phylogenet. Evol.">
        <title>Genome-scale phylogeny and comparative genomics of the fungal order Sordariales.</title>
        <authorList>
            <person name="Hensen N."/>
            <person name="Bonometti L."/>
            <person name="Westerberg I."/>
            <person name="Brannstrom I.O."/>
            <person name="Guillou S."/>
            <person name="Cros-Aarteil S."/>
            <person name="Calhoun S."/>
            <person name="Haridas S."/>
            <person name="Kuo A."/>
            <person name="Mondo S."/>
            <person name="Pangilinan J."/>
            <person name="Riley R."/>
            <person name="LaButti K."/>
            <person name="Andreopoulos B."/>
            <person name="Lipzen A."/>
            <person name="Chen C."/>
            <person name="Yan M."/>
            <person name="Daum C."/>
            <person name="Ng V."/>
            <person name="Clum A."/>
            <person name="Steindorff A."/>
            <person name="Ohm R.A."/>
            <person name="Martin F."/>
            <person name="Silar P."/>
            <person name="Natvig D.O."/>
            <person name="Lalanne C."/>
            <person name="Gautier V."/>
            <person name="Ament-Velasquez S.L."/>
            <person name="Kruys A."/>
            <person name="Hutchinson M.I."/>
            <person name="Powell A.J."/>
            <person name="Barry K."/>
            <person name="Miller A.N."/>
            <person name="Grigoriev I.V."/>
            <person name="Debuchy R."/>
            <person name="Gladieux P."/>
            <person name="Hiltunen Thoren M."/>
            <person name="Johannesson H."/>
        </authorList>
    </citation>
    <scope>NUCLEOTIDE SEQUENCE</scope>
    <source>
        <strain evidence="9">CBS 508.74</strain>
    </source>
</reference>
<keyword evidence="10" id="KW-1185">Reference proteome</keyword>
<accession>A0AAN6TNC4</accession>
<evidence type="ECO:0000313" key="10">
    <source>
        <dbReference type="Proteomes" id="UP001302812"/>
    </source>
</evidence>
<dbReference type="PANTHER" id="PTHR12830:SF9">
    <property type="entry name" value="ANAPHASE-PROMOTING COMPLEX SUBUNIT 5"/>
    <property type="match status" value="1"/>
</dbReference>
<comment type="similarity">
    <text evidence="1">Belongs to the APC5 family.</text>
</comment>
<gene>
    <name evidence="9" type="ORF">N656DRAFT_744062</name>
</gene>
<feature type="signal peptide" evidence="7">
    <location>
        <begin position="1"/>
        <end position="22"/>
    </location>
</feature>